<keyword evidence="2" id="KW-0808">Transferase</keyword>
<dbReference type="AlphaFoldDB" id="F8NAB9"/>
<organism evidence="2 3">
    <name type="scientific">Hallella multisaccharivorax DSM 17128</name>
    <dbReference type="NCBI Taxonomy" id="688246"/>
    <lineage>
        <taxon>Bacteria</taxon>
        <taxon>Pseudomonadati</taxon>
        <taxon>Bacteroidota</taxon>
        <taxon>Bacteroidia</taxon>
        <taxon>Bacteroidales</taxon>
        <taxon>Prevotellaceae</taxon>
        <taxon>Hallella</taxon>
    </lineage>
</organism>
<dbReference type="OrthoDB" id="9771846at2"/>
<dbReference type="SUPFAM" id="SSF53448">
    <property type="entry name" value="Nucleotide-diphospho-sugar transferases"/>
    <property type="match status" value="1"/>
</dbReference>
<evidence type="ECO:0000313" key="2">
    <source>
        <dbReference type="EMBL" id="EGN56782.1"/>
    </source>
</evidence>
<proteinExistence type="predicted"/>
<dbReference type="Pfam" id="PF00535">
    <property type="entry name" value="Glycos_transf_2"/>
    <property type="match status" value="1"/>
</dbReference>
<dbReference type="STRING" id="688246.Premu_1353"/>
<dbReference type="PANTHER" id="PTHR43179:SF7">
    <property type="entry name" value="RHAMNOSYLTRANSFERASE WBBL"/>
    <property type="match status" value="1"/>
</dbReference>
<dbReference type="InterPro" id="IPR001173">
    <property type="entry name" value="Glyco_trans_2-like"/>
</dbReference>
<keyword evidence="3" id="KW-1185">Reference proteome</keyword>
<dbReference type="Gene3D" id="3.90.550.10">
    <property type="entry name" value="Spore Coat Polysaccharide Biosynthesis Protein SpsA, Chain A"/>
    <property type="match status" value="1"/>
</dbReference>
<sequence>MQLSVIIVNYNVRFYLQQCLLSLRKALRDIDAEVIVFDNHSHDGSVESLRHLFPEVKFISCDHNLGFTKANNRAILQSSGKYILLLNPDTIVADDTIKRAVRFMEQHPKAGGAGVRMKNPDGTDAKESRRGIPTPFTAFCKFTGICNNFPHNKRLGRYYMGWLSWDQEAKIEIISGAFFLLRREALPQGWALDEDFFMYGEDIDLSYRLLKSGWENWYLPYPILHYKGESTQKTSFRYVHVFYEAMLIFFKKHYHGPSRLLLLPVHLAVDTKALCSLLSIAFQRTRKSLGFTRHHSVDSCYIFIVKSEHTKQCQQLVAKKGLWAVFYDANDSTLAPIIPSMKKQQVYVALDSGIFSYGQMINIMSSHYQGQASLAIYHPENKMLITDQEVIIA</sequence>
<dbReference type="CDD" id="cd04186">
    <property type="entry name" value="GT_2_like_c"/>
    <property type="match status" value="1"/>
</dbReference>
<dbReference type="HOGENOM" id="CLU_023845_0_1_10"/>
<dbReference type="Proteomes" id="UP000002772">
    <property type="component" value="Unassembled WGS sequence"/>
</dbReference>
<feature type="domain" description="Glycosyltransferase 2-like" evidence="1">
    <location>
        <begin position="4"/>
        <end position="185"/>
    </location>
</feature>
<evidence type="ECO:0000313" key="3">
    <source>
        <dbReference type="Proteomes" id="UP000002772"/>
    </source>
</evidence>
<reference evidence="3" key="1">
    <citation type="journal article" date="2011" name="Stand. Genomic Sci.">
        <title>Non-contiguous finished genome sequence of the opportunistic oral pathogen Prevotella multisaccharivorax type strain (PPPA20).</title>
        <authorList>
            <person name="Pati A."/>
            <person name="Gronow S."/>
            <person name="Lu M."/>
            <person name="Lapidus A."/>
            <person name="Nolan M."/>
            <person name="Lucas S."/>
            <person name="Hammon N."/>
            <person name="Deshpande S."/>
            <person name="Cheng J.F."/>
            <person name="Tapia R."/>
            <person name="Han C."/>
            <person name="Goodwin L."/>
            <person name="Pitluck S."/>
            <person name="Liolios K."/>
            <person name="Pagani I."/>
            <person name="Mavromatis K."/>
            <person name="Mikhailova N."/>
            <person name="Huntemann M."/>
            <person name="Chen A."/>
            <person name="Palaniappan K."/>
            <person name="Land M."/>
            <person name="Hauser L."/>
            <person name="Detter J.C."/>
            <person name="Brambilla E.M."/>
            <person name="Rohde M."/>
            <person name="Goker M."/>
            <person name="Woyke T."/>
            <person name="Bristow J."/>
            <person name="Eisen J.A."/>
            <person name="Markowitz V."/>
            <person name="Hugenholtz P."/>
            <person name="Kyrpides N.C."/>
            <person name="Klenk H.P."/>
            <person name="Ivanova N."/>
        </authorList>
    </citation>
    <scope>NUCLEOTIDE SEQUENCE [LARGE SCALE GENOMIC DNA]</scope>
    <source>
        <strain evidence="3">DSM 17128</strain>
    </source>
</reference>
<accession>F8NAB9</accession>
<gene>
    <name evidence="2" type="ORF">Premu_1353</name>
</gene>
<evidence type="ECO:0000259" key="1">
    <source>
        <dbReference type="Pfam" id="PF00535"/>
    </source>
</evidence>
<dbReference type="PANTHER" id="PTHR43179">
    <property type="entry name" value="RHAMNOSYLTRANSFERASE WBBL"/>
    <property type="match status" value="1"/>
</dbReference>
<dbReference type="RefSeq" id="WP_007574071.1">
    <property type="nucleotide sequence ID" value="NZ_BPTS01000001.1"/>
</dbReference>
<dbReference type="InterPro" id="IPR029044">
    <property type="entry name" value="Nucleotide-diphossugar_trans"/>
</dbReference>
<dbReference type="eggNOG" id="COG1216">
    <property type="taxonomic scope" value="Bacteria"/>
</dbReference>
<dbReference type="GO" id="GO:0016740">
    <property type="term" value="F:transferase activity"/>
    <property type="evidence" value="ECO:0007669"/>
    <property type="project" value="UniProtKB-KW"/>
</dbReference>
<name>F8NAB9_9BACT</name>
<protein>
    <submittedName>
        <fullName evidence="2">Glycosyl transferase family 2</fullName>
    </submittedName>
</protein>
<dbReference type="EMBL" id="GL945017">
    <property type="protein sequence ID" value="EGN56782.1"/>
    <property type="molecule type" value="Genomic_DNA"/>
</dbReference>